<keyword evidence="6" id="KW-0503">Monooxygenase</keyword>
<comment type="caution">
    <text evidence="7">The sequence shown here is derived from an EMBL/GenBank/DDBJ whole genome shotgun (WGS) entry which is preliminary data.</text>
</comment>
<accession>A0A396RP97</accession>
<dbReference type="InterPro" id="IPR036396">
    <property type="entry name" value="Cyt_P450_sf"/>
</dbReference>
<evidence type="ECO:0000256" key="2">
    <source>
        <dbReference type="ARBA" id="ARBA00010617"/>
    </source>
</evidence>
<dbReference type="PRINTS" id="PR00385">
    <property type="entry name" value="P450"/>
</dbReference>
<dbReference type="PROSITE" id="PS00086">
    <property type="entry name" value="CYTOCHROME_P450"/>
    <property type="match status" value="1"/>
</dbReference>
<dbReference type="GO" id="GO:0016705">
    <property type="term" value="F:oxidoreductase activity, acting on paired donors, with incorporation or reduction of molecular oxygen"/>
    <property type="evidence" value="ECO:0007669"/>
    <property type="project" value="InterPro"/>
</dbReference>
<name>A0A396RP97_9SPHN</name>
<keyword evidence="6" id="KW-0560">Oxidoreductase</keyword>
<evidence type="ECO:0000256" key="4">
    <source>
        <dbReference type="ARBA" id="ARBA00023004"/>
    </source>
</evidence>
<dbReference type="PANTHER" id="PTHR24305">
    <property type="entry name" value="CYTOCHROME P450"/>
    <property type="match status" value="1"/>
</dbReference>
<evidence type="ECO:0000256" key="6">
    <source>
        <dbReference type="RuleBase" id="RU000461"/>
    </source>
</evidence>
<keyword evidence="5 6" id="KW-0349">Heme</keyword>
<organism evidence="7 8">
    <name type="scientific">Sphingomonas gilva</name>
    <dbReference type="NCBI Taxonomy" id="2305907"/>
    <lineage>
        <taxon>Bacteria</taxon>
        <taxon>Pseudomonadati</taxon>
        <taxon>Pseudomonadota</taxon>
        <taxon>Alphaproteobacteria</taxon>
        <taxon>Sphingomonadales</taxon>
        <taxon>Sphingomonadaceae</taxon>
        <taxon>Sphingomonas</taxon>
    </lineage>
</organism>
<keyword evidence="8" id="KW-1185">Reference proteome</keyword>
<dbReference type="PANTHER" id="PTHR24305:SF166">
    <property type="entry name" value="CYTOCHROME P450 12A4, MITOCHONDRIAL-RELATED"/>
    <property type="match status" value="1"/>
</dbReference>
<dbReference type="RefSeq" id="WP_118863558.1">
    <property type="nucleotide sequence ID" value="NZ_QWLV01000002.1"/>
</dbReference>
<evidence type="ECO:0000313" key="7">
    <source>
        <dbReference type="EMBL" id="RHW18367.1"/>
    </source>
</evidence>
<dbReference type="Proteomes" id="UP000266693">
    <property type="component" value="Unassembled WGS sequence"/>
</dbReference>
<dbReference type="GO" id="GO:0004497">
    <property type="term" value="F:monooxygenase activity"/>
    <property type="evidence" value="ECO:0007669"/>
    <property type="project" value="UniProtKB-KW"/>
</dbReference>
<dbReference type="Gene3D" id="1.10.630.10">
    <property type="entry name" value="Cytochrome P450"/>
    <property type="match status" value="1"/>
</dbReference>
<dbReference type="GO" id="GO:0020037">
    <property type="term" value="F:heme binding"/>
    <property type="evidence" value="ECO:0007669"/>
    <property type="project" value="InterPro"/>
</dbReference>
<evidence type="ECO:0000256" key="1">
    <source>
        <dbReference type="ARBA" id="ARBA00001971"/>
    </source>
</evidence>
<dbReference type="GO" id="GO:0005506">
    <property type="term" value="F:iron ion binding"/>
    <property type="evidence" value="ECO:0007669"/>
    <property type="project" value="InterPro"/>
</dbReference>
<feature type="binding site" description="axial binding residue" evidence="5">
    <location>
        <position position="398"/>
    </location>
    <ligand>
        <name>heme</name>
        <dbReference type="ChEBI" id="CHEBI:30413"/>
    </ligand>
    <ligandPart>
        <name>Fe</name>
        <dbReference type="ChEBI" id="CHEBI:18248"/>
    </ligandPart>
</feature>
<gene>
    <name evidence="7" type="ORF">D1610_07870</name>
</gene>
<protein>
    <submittedName>
        <fullName evidence="7">Cytochrome P450</fullName>
    </submittedName>
</protein>
<evidence type="ECO:0000256" key="5">
    <source>
        <dbReference type="PIRSR" id="PIRSR602403-1"/>
    </source>
</evidence>
<keyword evidence="4 5" id="KW-0408">Iron</keyword>
<reference evidence="7 8" key="1">
    <citation type="submission" date="2018-08" db="EMBL/GenBank/DDBJ databases">
        <title>The multiple taxonomic identification of Sphingomonas gilva.</title>
        <authorList>
            <person name="Zhu D."/>
            <person name="Zheng S."/>
        </authorList>
    </citation>
    <scope>NUCLEOTIDE SEQUENCE [LARGE SCALE GENOMIC DNA]</scope>
    <source>
        <strain evidence="7 8">ZDH117</strain>
    </source>
</reference>
<evidence type="ECO:0000256" key="3">
    <source>
        <dbReference type="ARBA" id="ARBA00022723"/>
    </source>
</evidence>
<dbReference type="PRINTS" id="PR00465">
    <property type="entry name" value="EP450IV"/>
</dbReference>
<evidence type="ECO:0000313" key="8">
    <source>
        <dbReference type="Proteomes" id="UP000266693"/>
    </source>
</evidence>
<dbReference type="AlphaFoldDB" id="A0A396RP97"/>
<dbReference type="OrthoDB" id="9764248at2"/>
<dbReference type="SUPFAM" id="SSF48264">
    <property type="entry name" value="Cytochrome P450"/>
    <property type="match status" value="1"/>
</dbReference>
<dbReference type="EMBL" id="QWLV01000002">
    <property type="protein sequence ID" value="RHW18367.1"/>
    <property type="molecule type" value="Genomic_DNA"/>
</dbReference>
<dbReference type="Pfam" id="PF00067">
    <property type="entry name" value="p450"/>
    <property type="match status" value="1"/>
</dbReference>
<proteinExistence type="inferred from homology"/>
<dbReference type="InterPro" id="IPR050121">
    <property type="entry name" value="Cytochrome_P450_monoxygenase"/>
</dbReference>
<dbReference type="InterPro" id="IPR017972">
    <property type="entry name" value="Cyt_P450_CS"/>
</dbReference>
<dbReference type="InterPro" id="IPR002403">
    <property type="entry name" value="Cyt_P450_E_grp-IV"/>
</dbReference>
<comment type="cofactor">
    <cofactor evidence="1 5">
        <name>heme</name>
        <dbReference type="ChEBI" id="CHEBI:30413"/>
    </cofactor>
</comment>
<keyword evidence="3 5" id="KW-0479">Metal-binding</keyword>
<comment type="similarity">
    <text evidence="2 6">Belongs to the cytochrome P450 family.</text>
</comment>
<sequence>MTDSATRFVPAHPPRPETFGPWWSGFFGERARNSVAGWSKLAFEQWHVRRRMMRLVIHFPRHPDAVERVLLTNAANYQKPRIIKKLLMPMLGRGLLTADGELWRSQRKVVAPSFAPGAVARLAGTMAGAAERQMADWPTSGRIDIAHAATETTMRIIADALFSDDARLTTAEASRHITAALEAAGAARLSALFGLNPLPITRSVRVGQRGRRYLRETLTSIVRERGPEGGDDFLGGMIRDLNARFPPAEATMLAIDNAATFYLAGHETTANALAWAIYLLAGDQRAQDRARNEALAAVAGDPATLADRLPYLRQVLDETLRLYPPAPRFDREAVAADMLHGEPVGPGDLVSIWPWLIHRHRQLWDDADAFDPERFAPGREAARHRFQYIPFGAGPRTCVGARFAIVEALVILTHWLSARRFALVEGHTVELHGSVTLRPKGGLPVMVSAI</sequence>
<dbReference type="InterPro" id="IPR001128">
    <property type="entry name" value="Cyt_P450"/>
</dbReference>